<dbReference type="KEGG" id="amr:AM1_0435"/>
<evidence type="ECO:0000256" key="3">
    <source>
        <dbReference type="ARBA" id="ARBA00023172"/>
    </source>
</evidence>
<organism evidence="5 6">
    <name type="scientific">Acaryochloris marina (strain MBIC 11017)</name>
    <dbReference type="NCBI Taxonomy" id="329726"/>
    <lineage>
        <taxon>Bacteria</taxon>
        <taxon>Bacillati</taxon>
        <taxon>Cyanobacteriota</taxon>
        <taxon>Cyanophyceae</taxon>
        <taxon>Acaryochloridales</taxon>
        <taxon>Acaryochloridaceae</taxon>
        <taxon>Acaryochloris</taxon>
    </lineage>
</organism>
<dbReference type="eggNOG" id="COG0582">
    <property type="taxonomic scope" value="Bacteria"/>
</dbReference>
<dbReference type="InterPro" id="IPR002104">
    <property type="entry name" value="Integrase_catalytic"/>
</dbReference>
<dbReference type="InterPro" id="IPR050090">
    <property type="entry name" value="Tyrosine_recombinase_XerCD"/>
</dbReference>
<dbReference type="AlphaFoldDB" id="B0CB01"/>
<dbReference type="PANTHER" id="PTHR30349:SF41">
    <property type="entry name" value="INTEGRASE_RECOMBINASE PROTEIN MJ0367-RELATED"/>
    <property type="match status" value="1"/>
</dbReference>
<gene>
    <name evidence="5" type="ordered locus">AM1_0435</name>
</gene>
<evidence type="ECO:0000256" key="1">
    <source>
        <dbReference type="ARBA" id="ARBA00008857"/>
    </source>
</evidence>
<accession>B0CB01</accession>
<dbReference type="SUPFAM" id="SSF56349">
    <property type="entry name" value="DNA breaking-rejoining enzymes"/>
    <property type="match status" value="1"/>
</dbReference>
<evidence type="ECO:0000259" key="4">
    <source>
        <dbReference type="PROSITE" id="PS51898"/>
    </source>
</evidence>
<dbReference type="InterPro" id="IPR010998">
    <property type="entry name" value="Integrase_recombinase_N"/>
</dbReference>
<dbReference type="Proteomes" id="UP000000268">
    <property type="component" value="Chromosome"/>
</dbReference>
<name>B0CB01_ACAM1</name>
<keyword evidence="2" id="KW-0238">DNA-binding</keyword>
<dbReference type="Pfam" id="PF00589">
    <property type="entry name" value="Phage_integrase"/>
    <property type="match status" value="1"/>
</dbReference>
<reference evidence="5 6" key="1">
    <citation type="journal article" date="2008" name="Proc. Natl. Acad. Sci. U.S.A.">
        <title>Niche adaptation and genome expansion in the chlorophyll d-producing cyanobacterium Acaryochloris marina.</title>
        <authorList>
            <person name="Swingley W.D."/>
            <person name="Chen M."/>
            <person name="Cheung P.C."/>
            <person name="Conrad A.L."/>
            <person name="Dejesa L.C."/>
            <person name="Hao J."/>
            <person name="Honchak B.M."/>
            <person name="Karbach L.E."/>
            <person name="Kurdoglu A."/>
            <person name="Lahiri S."/>
            <person name="Mastrian S.D."/>
            <person name="Miyashita H."/>
            <person name="Page L."/>
            <person name="Ramakrishna P."/>
            <person name="Satoh S."/>
            <person name="Sattley W.M."/>
            <person name="Shimada Y."/>
            <person name="Taylor H.L."/>
            <person name="Tomo T."/>
            <person name="Tsuchiya T."/>
            <person name="Wang Z.T."/>
            <person name="Raymond J."/>
            <person name="Mimuro M."/>
            <person name="Blankenship R.E."/>
            <person name="Touchman J.W."/>
        </authorList>
    </citation>
    <scope>NUCLEOTIDE SEQUENCE [LARGE SCALE GENOMIC DNA]</scope>
    <source>
        <strain evidence="6">MBIC 11017</strain>
    </source>
</reference>
<dbReference type="RefSeq" id="WP_012161098.1">
    <property type="nucleotide sequence ID" value="NC_009925.1"/>
</dbReference>
<dbReference type="GO" id="GO:0003677">
    <property type="term" value="F:DNA binding"/>
    <property type="evidence" value="ECO:0007669"/>
    <property type="project" value="UniProtKB-KW"/>
</dbReference>
<evidence type="ECO:0000256" key="2">
    <source>
        <dbReference type="ARBA" id="ARBA00023125"/>
    </source>
</evidence>
<evidence type="ECO:0000313" key="5">
    <source>
        <dbReference type="EMBL" id="ABW25491.1"/>
    </source>
</evidence>
<comment type="similarity">
    <text evidence="1">Belongs to the 'phage' integrase family.</text>
</comment>
<keyword evidence="3" id="KW-0233">DNA recombination</keyword>
<keyword evidence="6" id="KW-1185">Reference proteome</keyword>
<evidence type="ECO:0000313" key="6">
    <source>
        <dbReference type="Proteomes" id="UP000000268"/>
    </source>
</evidence>
<sequence>MRALLTSQTASKQKASQIELDIISGNFDSTLKKYKPKRASHKHLEQITAGEVFEKFMTDQEKEKGLQVGSLCRYTGALRQLQRFFEHKPVEYIGIADTGDFAAHLKEHCSDRTTKDYLILIRACWDWGRLKHLIEFNANPWDGVLERVKVAPKQRVKPFTAAEVKAIEAAFRSDRYYAHYADFVTFLFGTGCRLGEAAGLQWQHIADDLKTVWFGESVSRGVRKTTKTGKARTIILTSKISQLLAARKPPLFQPQDLVFPAPKGGPINDHTFRRRAWKGVLNKTGIEYRKPYATRHTVISHALANDERARKRELPAWSRRTIPSL</sequence>
<dbReference type="OrthoDB" id="530235at2"/>
<dbReference type="InterPro" id="IPR013762">
    <property type="entry name" value="Integrase-like_cat_sf"/>
</dbReference>
<dbReference type="InterPro" id="IPR011010">
    <property type="entry name" value="DNA_brk_join_enz"/>
</dbReference>
<dbReference type="PROSITE" id="PS51898">
    <property type="entry name" value="TYR_RECOMBINASE"/>
    <property type="match status" value="1"/>
</dbReference>
<dbReference type="GO" id="GO:0006310">
    <property type="term" value="P:DNA recombination"/>
    <property type="evidence" value="ECO:0007669"/>
    <property type="project" value="UniProtKB-KW"/>
</dbReference>
<proteinExistence type="inferred from homology"/>
<dbReference type="Gene3D" id="1.10.443.10">
    <property type="entry name" value="Intergrase catalytic core"/>
    <property type="match status" value="1"/>
</dbReference>
<dbReference type="PANTHER" id="PTHR30349">
    <property type="entry name" value="PHAGE INTEGRASE-RELATED"/>
    <property type="match status" value="1"/>
</dbReference>
<dbReference type="STRING" id="329726.AM1_0435"/>
<dbReference type="GO" id="GO:0015074">
    <property type="term" value="P:DNA integration"/>
    <property type="evidence" value="ECO:0007669"/>
    <property type="project" value="InterPro"/>
</dbReference>
<feature type="domain" description="Tyr recombinase" evidence="4">
    <location>
        <begin position="154"/>
        <end position="325"/>
    </location>
</feature>
<protein>
    <submittedName>
        <fullName evidence="5">Phage integrase</fullName>
    </submittedName>
</protein>
<dbReference type="Gene3D" id="1.10.150.130">
    <property type="match status" value="1"/>
</dbReference>
<dbReference type="HOGENOM" id="CLU_027562_8_0_3"/>
<dbReference type="EMBL" id="CP000828">
    <property type="protein sequence ID" value="ABW25491.1"/>
    <property type="molecule type" value="Genomic_DNA"/>
</dbReference>